<evidence type="ECO:0000313" key="2">
    <source>
        <dbReference type="EMBL" id="EKX53128.1"/>
    </source>
</evidence>
<dbReference type="HOGENOM" id="CLU_861807_0_0_1"/>
<accession>L1JYF7</accession>
<dbReference type="RefSeq" id="XP_005840108.1">
    <property type="nucleotide sequence ID" value="XM_005840051.1"/>
</dbReference>
<keyword evidence="1" id="KW-0812">Transmembrane</keyword>
<feature type="transmembrane region" description="Helical" evidence="1">
    <location>
        <begin position="76"/>
        <end position="94"/>
    </location>
</feature>
<sequence>MKDGRIRKMMGKIGAAAAIFASPAMFNGGKAAYAVEQAMQDPKIVLPSQEAYAARVAELADPNFKPLPLRVVTHPAFIGGAGIVAAGGVGYMLYQNVEKKKAEQLRQMLSQKSGIEIDASILDDPRINRPGAKTFQYTNAPQFGTYRAPPEKLVKDVRDKYNFKKSKKLSDEELEKMAKDQTNMNFKTNSTKQASGSSATVELVGEFDGPKTGDEKEREKIISDFSMDDLLNKGMQNPGEMDPEMMAAALPMLQAQLSEVLKEGVSPEEVAEVKRSFKEMGINLEDMFRSIDEMEKSGLANSLGKEGLEFFKTLRKILETPTK</sequence>
<dbReference type="EnsemblProtists" id="EKX53128">
    <property type="protein sequence ID" value="EKX53128"/>
    <property type="gene ID" value="GUITHDRAFT_101565"/>
</dbReference>
<proteinExistence type="predicted"/>
<dbReference type="KEGG" id="gtt:GUITHDRAFT_101565"/>
<reference evidence="3" key="3">
    <citation type="submission" date="2015-06" db="UniProtKB">
        <authorList>
            <consortium name="EnsemblProtists"/>
        </authorList>
    </citation>
    <scope>IDENTIFICATION</scope>
</reference>
<evidence type="ECO:0000256" key="1">
    <source>
        <dbReference type="SAM" id="Phobius"/>
    </source>
</evidence>
<gene>
    <name evidence="2" type="ORF">GUITHDRAFT_101565</name>
</gene>
<dbReference type="OrthoDB" id="10675759at2759"/>
<dbReference type="GeneID" id="17309526"/>
<dbReference type="PaxDb" id="55529-EKX53128"/>
<organism evidence="2">
    <name type="scientific">Guillardia theta (strain CCMP2712)</name>
    <name type="common">Cryptophyte</name>
    <dbReference type="NCBI Taxonomy" id="905079"/>
    <lineage>
        <taxon>Eukaryota</taxon>
        <taxon>Cryptophyceae</taxon>
        <taxon>Pyrenomonadales</taxon>
        <taxon>Geminigeraceae</taxon>
        <taxon>Guillardia</taxon>
    </lineage>
</organism>
<keyword evidence="4" id="KW-1185">Reference proteome</keyword>
<keyword evidence="1" id="KW-0472">Membrane</keyword>
<reference evidence="2 4" key="1">
    <citation type="journal article" date="2012" name="Nature">
        <title>Algal genomes reveal evolutionary mosaicism and the fate of nucleomorphs.</title>
        <authorList>
            <consortium name="DOE Joint Genome Institute"/>
            <person name="Curtis B.A."/>
            <person name="Tanifuji G."/>
            <person name="Burki F."/>
            <person name="Gruber A."/>
            <person name="Irimia M."/>
            <person name="Maruyama S."/>
            <person name="Arias M.C."/>
            <person name="Ball S.G."/>
            <person name="Gile G.H."/>
            <person name="Hirakawa Y."/>
            <person name="Hopkins J.F."/>
            <person name="Kuo A."/>
            <person name="Rensing S.A."/>
            <person name="Schmutz J."/>
            <person name="Symeonidi A."/>
            <person name="Elias M."/>
            <person name="Eveleigh R.J."/>
            <person name="Herman E.K."/>
            <person name="Klute M.J."/>
            <person name="Nakayama T."/>
            <person name="Obornik M."/>
            <person name="Reyes-Prieto A."/>
            <person name="Armbrust E.V."/>
            <person name="Aves S.J."/>
            <person name="Beiko R.G."/>
            <person name="Coutinho P."/>
            <person name="Dacks J.B."/>
            <person name="Durnford D.G."/>
            <person name="Fast N.M."/>
            <person name="Green B.R."/>
            <person name="Grisdale C.J."/>
            <person name="Hempel F."/>
            <person name="Henrissat B."/>
            <person name="Hoppner M.P."/>
            <person name="Ishida K."/>
            <person name="Kim E."/>
            <person name="Koreny L."/>
            <person name="Kroth P.G."/>
            <person name="Liu Y."/>
            <person name="Malik S.B."/>
            <person name="Maier U.G."/>
            <person name="McRose D."/>
            <person name="Mock T."/>
            <person name="Neilson J.A."/>
            <person name="Onodera N.T."/>
            <person name="Poole A.M."/>
            <person name="Pritham E.J."/>
            <person name="Richards T.A."/>
            <person name="Rocap G."/>
            <person name="Roy S.W."/>
            <person name="Sarai C."/>
            <person name="Schaack S."/>
            <person name="Shirato S."/>
            <person name="Slamovits C.H."/>
            <person name="Spencer D.F."/>
            <person name="Suzuki S."/>
            <person name="Worden A.Z."/>
            <person name="Zauner S."/>
            <person name="Barry K."/>
            <person name="Bell C."/>
            <person name="Bharti A.K."/>
            <person name="Crow J.A."/>
            <person name="Grimwood J."/>
            <person name="Kramer R."/>
            <person name="Lindquist E."/>
            <person name="Lucas S."/>
            <person name="Salamov A."/>
            <person name="McFadden G.I."/>
            <person name="Lane C.E."/>
            <person name="Keeling P.J."/>
            <person name="Gray M.W."/>
            <person name="Grigoriev I.V."/>
            <person name="Archibald J.M."/>
        </authorList>
    </citation>
    <scope>NUCLEOTIDE SEQUENCE</scope>
    <source>
        <strain evidence="2 4">CCMP2712</strain>
    </source>
</reference>
<evidence type="ECO:0000313" key="4">
    <source>
        <dbReference type="Proteomes" id="UP000011087"/>
    </source>
</evidence>
<protein>
    <submittedName>
        <fullName evidence="2 3">Uncharacterized protein</fullName>
    </submittedName>
</protein>
<dbReference type="AlphaFoldDB" id="L1JYF7"/>
<evidence type="ECO:0000313" key="3">
    <source>
        <dbReference type="EnsemblProtists" id="EKX53128"/>
    </source>
</evidence>
<keyword evidence="1" id="KW-1133">Transmembrane helix</keyword>
<name>L1JYF7_GUITC</name>
<dbReference type="Proteomes" id="UP000011087">
    <property type="component" value="Unassembled WGS sequence"/>
</dbReference>
<dbReference type="EMBL" id="JH992971">
    <property type="protein sequence ID" value="EKX53128.1"/>
    <property type="molecule type" value="Genomic_DNA"/>
</dbReference>
<reference evidence="4" key="2">
    <citation type="submission" date="2012-11" db="EMBL/GenBank/DDBJ databases">
        <authorList>
            <person name="Kuo A."/>
            <person name="Curtis B.A."/>
            <person name="Tanifuji G."/>
            <person name="Burki F."/>
            <person name="Gruber A."/>
            <person name="Irimia M."/>
            <person name="Maruyama S."/>
            <person name="Arias M.C."/>
            <person name="Ball S.G."/>
            <person name="Gile G.H."/>
            <person name="Hirakawa Y."/>
            <person name="Hopkins J.F."/>
            <person name="Rensing S.A."/>
            <person name="Schmutz J."/>
            <person name="Symeonidi A."/>
            <person name="Elias M."/>
            <person name="Eveleigh R.J."/>
            <person name="Herman E.K."/>
            <person name="Klute M.J."/>
            <person name="Nakayama T."/>
            <person name="Obornik M."/>
            <person name="Reyes-Prieto A."/>
            <person name="Armbrust E.V."/>
            <person name="Aves S.J."/>
            <person name="Beiko R.G."/>
            <person name="Coutinho P."/>
            <person name="Dacks J.B."/>
            <person name="Durnford D.G."/>
            <person name="Fast N.M."/>
            <person name="Green B.R."/>
            <person name="Grisdale C."/>
            <person name="Hempe F."/>
            <person name="Henrissat B."/>
            <person name="Hoppner M.P."/>
            <person name="Ishida K.-I."/>
            <person name="Kim E."/>
            <person name="Koreny L."/>
            <person name="Kroth P.G."/>
            <person name="Liu Y."/>
            <person name="Malik S.-B."/>
            <person name="Maier U.G."/>
            <person name="McRose D."/>
            <person name="Mock T."/>
            <person name="Neilson J.A."/>
            <person name="Onodera N.T."/>
            <person name="Poole A.M."/>
            <person name="Pritham E.J."/>
            <person name="Richards T.A."/>
            <person name="Rocap G."/>
            <person name="Roy S.W."/>
            <person name="Sarai C."/>
            <person name="Schaack S."/>
            <person name="Shirato S."/>
            <person name="Slamovits C.H."/>
            <person name="Spencer D.F."/>
            <person name="Suzuki S."/>
            <person name="Worden A.Z."/>
            <person name="Zauner S."/>
            <person name="Barry K."/>
            <person name="Bell C."/>
            <person name="Bharti A.K."/>
            <person name="Crow J.A."/>
            <person name="Grimwood J."/>
            <person name="Kramer R."/>
            <person name="Lindquist E."/>
            <person name="Lucas S."/>
            <person name="Salamov A."/>
            <person name="McFadden G.I."/>
            <person name="Lane C.E."/>
            <person name="Keeling P.J."/>
            <person name="Gray M.W."/>
            <person name="Grigoriev I.V."/>
            <person name="Archibald J.M."/>
        </authorList>
    </citation>
    <scope>NUCLEOTIDE SEQUENCE</scope>
    <source>
        <strain evidence="4">CCMP2712</strain>
    </source>
</reference>